<name>A0ACC2GW97_DALPE</name>
<sequence length="79" mass="8881">MRGRARADEGTSQAPVSSATFRSRPPGQCDSDGMIYGGVFALARQWLHRDRRRPMLVNRERKVVAVSLPPSNAQTEKWL</sequence>
<organism evidence="1 2">
    <name type="scientific">Dallia pectoralis</name>
    <name type="common">Alaska blackfish</name>
    <dbReference type="NCBI Taxonomy" id="75939"/>
    <lineage>
        <taxon>Eukaryota</taxon>
        <taxon>Metazoa</taxon>
        <taxon>Chordata</taxon>
        <taxon>Craniata</taxon>
        <taxon>Vertebrata</taxon>
        <taxon>Euteleostomi</taxon>
        <taxon>Actinopterygii</taxon>
        <taxon>Neopterygii</taxon>
        <taxon>Teleostei</taxon>
        <taxon>Protacanthopterygii</taxon>
        <taxon>Esociformes</taxon>
        <taxon>Umbridae</taxon>
        <taxon>Dallia</taxon>
    </lineage>
</organism>
<accession>A0ACC2GW97</accession>
<keyword evidence="2" id="KW-1185">Reference proteome</keyword>
<evidence type="ECO:0000313" key="1">
    <source>
        <dbReference type="EMBL" id="KAJ8008068.1"/>
    </source>
</evidence>
<dbReference type="EMBL" id="CM055735">
    <property type="protein sequence ID" value="KAJ8008068.1"/>
    <property type="molecule type" value="Genomic_DNA"/>
</dbReference>
<gene>
    <name evidence="1" type="ORF">DPEC_G00100930</name>
</gene>
<reference evidence="1" key="1">
    <citation type="submission" date="2021-05" db="EMBL/GenBank/DDBJ databases">
        <authorList>
            <person name="Pan Q."/>
            <person name="Jouanno E."/>
            <person name="Zahm M."/>
            <person name="Klopp C."/>
            <person name="Cabau C."/>
            <person name="Louis A."/>
            <person name="Berthelot C."/>
            <person name="Parey E."/>
            <person name="Roest Crollius H."/>
            <person name="Montfort J."/>
            <person name="Robinson-Rechavi M."/>
            <person name="Bouchez O."/>
            <person name="Lampietro C."/>
            <person name="Lopez Roques C."/>
            <person name="Donnadieu C."/>
            <person name="Postlethwait J."/>
            <person name="Bobe J."/>
            <person name="Dillon D."/>
            <person name="Chandos A."/>
            <person name="von Hippel F."/>
            <person name="Guiguen Y."/>
        </authorList>
    </citation>
    <scope>NUCLEOTIDE SEQUENCE</scope>
    <source>
        <strain evidence="1">YG-Jan2019</strain>
    </source>
</reference>
<protein>
    <submittedName>
        <fullName evidence="1">Uncharacterized protein</fullName>
    </submittedName>
</protein>
<proteinExistence type="predicted"/>
<dbReference type="Proteomes" id="UP001157502">
    <property type="component" value="Chromosome 8"/>
</dbReference>
<evidence type="ECO:0000313" key="2">
    <source>
        <dbReference type="Proteomes" id="UP001157502"/>
    </source>
</evidence>
<comment type="caution">
    <text evidence="1">The sequence shown here is derived from an EMBL/GenBank/DDBJ whole genome shotgun (WGS) entry which is preliminary data.</text>
</comment>